<evidence type="ECO:0000313" key="2">
    <source>
        <dbReference type="Proteomes" id="UP000886595"/>
    </source>
</evidence>
<sequence length="100" mass="11817">MPNRDPLVYAHRRLIGEVFLLRSQVQDMMARRDLLVQQVKASARWELMKEWLEACGHWNRAEEYRRHLFLSGGINYQSGASPRLQPESVVGSRFWEEPSF</sequence>
<evidence type="ECO:0000313" key="1">
    <source>
        <dbReference type="EMBL" id="KAG2270803.1"/>
    </source>
</evidence>
<accession>A0A8X7QJ98</accession>
<organism evidence="1 2">
    <name type="scientific">Brassica carinata</name>
    <name type="common">Ethiopian mustard</name>
    <name type="synonym">Abyssinian cabbage</name>
    <dbReference type="NCBI Taxonomy" id="52824"/>
    <lineage>
        <taxon>Eukaryota</taxon>
        <taxon>Viridiplantae</taxon>
        <taxon>Streptophyta</taxon>
        <taxon>Embryophyta</taxon>
        <taxon>Tracheophyta</taxon>
        <taxon>Spermatophyta</taxon>
        <taxon>Magnoliopsida</taxon>
        <taxon>eudicotyledons</taxon>
        <taxon>Gunneridae</taxon>
        <taxon>Pentapetalae</taxon>
        <taxon>rosids</taxon>
        <taxon>malvids</taxon>
        <taxon>Brassicales</taxon>
        <taxon>Brassicaceae</taxon>
        <taxon>Brassiceae</taxon>
        <taxon>Brassica</taxon>
    </lineage>
</organism>
<reference evidence="1 2" key="1">
    <citation type="submission" date="2020-02" db="EMBL/GenBank/DDBJ databases">
        <authorList>
            <person name="Ma Q."/>
            <person name="Huang Y."/>
            <person name="Song X."/>
            <person name="Pei D."/>
        </authorList>
    </citation>
    <scope>NUCLEOTIDE SEQUENCE [LARGE SCALE GENOMIC DNA]</scope>
    <source>
        <strain evidence="1">Sxm20200214</strain>
        <tissue evidence="1">Leaf</tissue>
    </source>
</reference>
<proteinExistence type="predicted"/>
<gene>
    <name evidence="1" type="ORF">Bca52824_065358</name>
</gene>
<dbReference type="OrthoDB" id="10336736at2759"/>
<comment type="caution">
    <text evidence="1">The sequence shown here is derived from an EMBL/GenBank/DDBJ whole genome shotgun (WGS) entry which is preliminary data.</text>
</comment>
<dbReference type="Proteomes" id="UP000886595">
    <property type="component" value="Unassembled WGS sequence"/>
</dbReference>
<protein>
    <submittedName>
        <fullName evidence="1">Uncharacterized protein</fullName>
    </submittedName>
</protein>
<dbReference type="EMBL" id="JAAMPC010000013">
    <property type="protein sequence ID" value="KAG2270803.1"/>
    <property type="molecule type" value="Genomic_DNA"/>
</dbReference>
<dbReference type="AlphaFoldDB" id="A0A8X7QJ98"/>
<name>A0A8X7QJ98_BRACI</name>
<keyword evidence="2" id="KW-1185">Reference proteome</keyword>